<accession>F0ZTU1</accession>
<dbReference type="AlphaFoldDB" id="F0ZTU1"/>
<proteinExistence type="predicted"/>
<keyword evidence="2" id="KW-1185">Reference proteome</keyword>
<dbReference type="GeneID" id="10508535"/>
<dbReference type="RefSeq" id="XP_003290835.1">
    <property type="nucleotide sequence ID" value="XM_003290787.1"/>
</dbReference>
<dbReference type="EMBL" id="GL871183">
    <property type="protein sequence ID" value="EGC32620.1"/>
    <property type="molecule type" value="Genomic_DNA"/>
</dbReference>
<dbReference type="InParanoid" id="F0ZTU1"/>
<name>F0ZTU1_DICPU</name>
<dbReference type="VEuPathDB" id="AmoebaDB:DICPUDRAFT_155374"/>
<dbReference type="KEGG" id="dpp:DICPUDRAFT_155374"/>
<reference evidence="2" key="1">
    <citation type="journal article" date="2011" name="Genome Biol.">
        <title>Comparative genomics of the social amoebae Dictyostelium discoideum and Dictyostelium purpureum.</title>
        <authorList>
            <consortium name="US DOE Joint Genome Institute (JGI-PGF)"/>
            <person name="Sucgang R."/>
            <person name="Kuo A."/>
            <person name="Tian X."/>
            <person name="Salerno W."/>
            <person name="Parikh A."/>
            <person name="Feasley C.L."/>
            <person name="Dalin E."/>
            <person name="Tu H."/>
            <person name="Huang E."/>
            <person name="Barry K."/>
            <person name="Lindquist E."/>
            <person name="Shapiro H."/>
            <person name="Bruce D."/>
            <person name="Schmutz J."/>
            <person name="Salamov A."/>
            <person name="Fey P."/>
            <person name="Gaudet P."/>
            <person name="Anjard C."/>
            <person name="Babu M.M."/>
            <person name="Basu S."/>
            <person name="Bushmanova Y."/>
            <person name="van der Wel H."/>
            <person name="Katoh-Kurasawa M."/>
            <person name="Dinh C."/>
            <person name="Coutinho P.M."/>
            <person name="Saito T."/>
            <person name="Elias M."/>
            <person name="Schaap P."/>
            <person name="Kay R.R."/>
            <person name="Henrissat B."/>
            <person name="Eichinger L."/>
            <person name="Rivero F."/>
            <person name="Putnam N.H."/>
            <person name="West C.M."/>
            <person name="Loomis W.F."/>
            <person name="Chisholm R.L."/>
            <person name="Shaulsky G."/>
            <person name="Strassmann J.E."/>
            <person name="Queller D.C."/>
            <person name="Kuspa A."/>
            <person name="Grigoriev I.V."/>
        </authorList>
    </citation>
    <scope>NUCLEOTIDE SEQUENCE [LARGE SCALE GENOMIC DNA]</scope>
    <source>
        <strain evidence="2">QSDP1</strain>
    </source>
</reference>
<dbReference type="Proteomes" id="UP000001064">
    <property type="component" value="Unassembled WGS sequence"/>
</dbReference>
<evidence type="ECO:0000313" key="2">
    <source>
        <dbReference type="Proteomes" id="UP000001064"/>
    </source>
</evidence>
<gene>
    <name evidence="1" type="ORF">DICPUDRAFT_155374</name>
</gene>
<organism evidence="1 2">
    <name type="scientific">Dictyostelium purpureum</name>
    <name type="common">Slime mold</name>
    <dbReference type="NCBI Taxonomy" id="5786"/>
    <lineage>
        <taxon>Eukaryota</taxon>
        <taxon>Amoebozoa</taxon>
        <taxon>Evosea</taxon>
        <taxon>Eumycetozoa</taxon>
        <taxon>Dictyostelia</taxon>
        <taxon>Dictyosteliales</taxon>
        <taxon>Dictyosteliaceae</taxon>
        <taxon>Dictyostelium</taxon>
    </lineage>
</organism>
<evidence type="ECO:0000313" key="1">
    <source>
        <dbReference type="EMBL" id="EGC32620.1"/>
    </source>
</evidence>
<protein>
    <submittedName>
        <fullName evidence="1">Uncharacterized protein</fullName>
    </submittedName>
</protein>
<sequence length="63" mass="7357">MFKVSNLTLRSKFEKKVHDNLQLYQNQKPDSLFPLMVITIHSEPYSSSINTLYNHQQSHIPAV</sequence>